<sequence>MSKPLLYTIGYEQADLHDFLATLRGAGVQLLVDVRERAQSRRSGYSKTALGMALGEQGIAYRHLRPLGTPPALRKAYHLNHDFEPFRAGYLVHLATQGQALEELAQLAAQQPTALLCYEAEASTCHRSLLVERMQKLELVGEVVNLAVKPLPADHFRAGLGRTKSTA</sequence>
<dbReference type="Pfam" id="PF04343">
    <property type="entry name" value="DUF488"/>
    <property type="match status" value="1"/>
</dbReference>
<name>A0ABP9V8S8_9DEIO</name>
<dbReference type="InterPro" id="IPR007438">
    <property type="entry name" value="DUF488"/>
</dbReference>
<gene>
    <name evidence="1" type="ORF">Dxin01_01424</name>
</gene>
<evidence type="ECO:0000313" key="2">
    <source>
        <dbReference type="Proteomes" id="UP001458946"/>
    </source>
</evidence>
<accession>A0ABP9V8S8</accession>
<proteinExistence type="predicted"/>
<organism evidence="1 2">
    <name type="scientific">Deinococcus xinjiangensis</name>
    <dbReference type="NCBI Taxonomy" id="457454"/>
    <lineage>
        <taxon>Bacteria</taxon>
        <taxon>Thermotogati</taxon>
        <taxon>Deinococcota</taxon>
        <taxon>Deinococci</taxon>
        <taxon>Deinococcales</taxon>
        <taxon>Deinococcaceae</taxon>
        <taxon>Deinococcus</taxon>
    </lineage>
</organism>
<evidence type="ECO:0000313" key="1">
    <source>
        <dbReference type="EMBL" id="GAA5501687.1"/>
    </source>
</evidence>
<dbReference type="PANTHER" id="PTHR39337">
    <property type="entry name" value="BLR5642 PROTEIN"/>
    <property type="match status" value="1"/>
</dbReference>
<dbReference type="PANTHER" id="PTHR39337:SF1">
    <property type="entry name" value="BLR5642 PROTEIN"/>
    <property type="match status" value="1"/>
</dbReference>
<comment type="caution">
    <text evidence="1">The sequence shown here is derived from an EMBL/GenBank/DDBJ whole genome shotgun (WGS) entry which is preliminary data.</text>
</comment>
<protein>
    <recommendedName>
        <fullName evidence="3">DUF488 domain-containing protein</fullName>
    </recommendedName>
</protein>
<dbReference type="EMBL" id="BAABRN010000012">
    <property type="protein sequence ID" value="GAA5501687.1"/>
    <property type="molecule type" value="Genomic_DNA"/>
</dbReference>
<evidence type="ECO:0008006" key="3">
    <source>
        <dbReference type="Google" id="ProtNLM"/>
    </source>
</evidence>
<dbReference type="Proteomes" id="UP001458946">
    <property type="component" value="Unassembled WGS sequence"/>
</dbReference>
<reference evidence="1 2" key="1">
    <citation type="submission" date="2024-02" db="EMBL/GenBank/DDBJ databases">
        <title>Deinococcus xinjiangensis NBRC 107630.</title>
        <authorList>
            <person name="Ichikawa N."/>
            <person name="Katano-Makiyama Y."/>
            <person name="Hidaka K."/>
        </authorList>
    </citation>
    <scope>NUCLEOTIDE SEQUENCE [LARGE SCALE GENOMIC DNA]</scope>
    <source>
        <strain evidence="1 2">NBRC 107630</strain>
    </source>
</reference>
<dbReference type="RefSeq" id="WP_353541654.1">
    <property type="nucleotide sequence ID" value="NZ_BAABRN010000012.1"/>
</dbReference>
<keyword evidence="2" id="KW-1185">Reference proteome</keyword>